<evidence type="ECO:0000256" key="1">
    <source>
        <dbReference type="ARBA" id="ARBA00004479"/>
    </source>
</evidence>
<dbReference type="Ensembl" id="ENSRFET00010021300.1">
    <property type="protein sequence ID" value="ENSRFEP00010019573.1"/>
    <property type="gene ID" value="ENSRFEG00010013159.1"/>
</dbReference>
<evidence type="ECO:0000256" key="7">
    <source>
        <dbReference type="ARBA" id="ARBA00022989"/>
    </source>
</evidence>
<evidence type="ECO:0000256" key="15">
    <source>
        <dbReference type="SAM" id="SignalP"/>
    </source>
</evidence>
<evidence type="ECO:0000256" key="2">
    <source>
        <dbReference type="ARBA" id="ARBA00006724"/>
    </source>
</evidence>
<reference evidence="16" key="5">
    <citation type="submission" date="2025-09" db="UniProtKB">
        <authorList>
            <consortium name="Ensembl"/>
        </authorList>
    </citation>
    <scope>IDENTIFICATION</scope>
</reference>
<feature type="transmembrane region" description="Helical" evidence="14">
    <location>
        <begin position="35"/>
        <end position="58"/>
    </location>
</feature>
<name>A0A671F747_RHIFE</name>
<evidence type="ECO:0000256" key="3">
    <source>
        <dbReference type="ARBA" id="ARBA00018050"/>
    </source>
</evidence>
<evidence type="ECO:0000256" key="11">
    <source>
        <dbReference type="ARBA" id="ARBA00031053"/>
    </source>
</evidence>
<evidence type="ECO:0000256" key="10">
    <source>
        <dbReference type="ARBA" id="ARBA00023180"/>
    </source>
</evidence>
<keyword evidence="5 14" id="KW-0812">Transmembrane</keyword>
<sequence length="111" mass="11495">MVPQGNILFLLLLPVATAQITPGSCSGCGPLSLPLLAGLVAIDAVVSLLITVMVFVCARQRSRPTQGAGWDRARPGGVGVSLGRRSPWRGPLGKPWRHCWGNPGGAAEGNS</sequence>
<accession>A0A671F747</accession>
<comment type="similarity">
    <text evidence="2">Belongs to the DAP10 family.</text>
</comment>
<evidence type="ECO:0000256" key="4">
    <source>
        <dbReference type="ARBA" id="ARBA00022553"/>
    </source>
</evidence>
<keyword evidence="6 15" id="KW-0732">Signal</keyword>
<reference evidence="17" key="3">
    <citation type="submission" date="2018-12" db="EMBL/GenBank/DDBJ databases">
        <title>G10K-VGP greater horseshoe bat female genome, primary haplotype.</title>
        <authorList>
            <person name="Teeling E."/>
            <person name="Myers G."/>
            <person name="Vernes S."/>
            <person name="Pippel M."/>
            <person name="Winkler S."/>
            <person name="Fedrigo O."/>
            <person name="Rhie A."/>
            <person name="Koren S."/>
            <person name="Phillippy A."/>
            <person name="Lewin H."/>
            <person name="Damas J."/>
            <person name="Howe K."/>
            <person name="Mountcastle J."/>
            <person name="Jarvis E.D."/>
        </authorList>
    </citation>
    <scope>NUCLEOTIDE SEQUENCE [LARGE SCALE GENOMIC DNA]</scope>
</reference>
<dbReference type="GeneTree" id="ENSGT00390000012777"/>
<dbReference type="PANTHER" id="PTHR21409:SF1">
    <property type="entry name" value="HEMATOPOIETIC CELL SIGNAL TRANSDUCER"/>
    <property type="match status" value="1"/>
</dbReference>
<evidence type="ECO:0000256" key="5">
    <source>
        <dbReference type="ARBA" id="ARBA00022692"/>
    </source>
</evidence>
<dbReference type="InterPro" id="IPR009861">
    <property type="entry name" value="HCST"/>
</dbReference>
<dbReference type="GO" id="GO:0051897">
    <property type="term" value="P:positive regulation of phosphatidylinositol 3-kinase/protein kinase B signal transduction"/>
    <property type="evidence" value="ECO:0007669"/>
    <property type="project" value="InterPro"/>
</dbReference>
<reference evidence="16" key="4">
    <citation type="submission" date="2025-08" db="UniProtKB">
        <authorList>
            <consortium name="Ensembl"/>
        </authorList>
    </citation>
    <scope>IDENTIFICATION</scope>
</reference>
<feature type="signal peptide" evidence="15">
    <location>
        <begin position="1"/>
        <end position="18"/>
    </location>
</feature>
<keyword evidence="9" id="KW-1015">Disulfide bond</keyword>
<evidence type="ECO:0000313" key="17">
    <source>
        <dbReference type="Proteomes" id="UP000472240"/>
    </source>
</evidence>
<keyword evidence="10" id="KW-0325">Glycoprotein</keyword>
<dbReference type="GO" id="GO:0005102">
    <property type="term" value="F:signaling receptor binding"/>
    <property type="evidence" value="ECO:0007669"/>
    <property type="project" value="InterPro"/>
</dbReference>
<dbReference type="GO" id="GO:0050776">
    <property type="term" value="P:regulation of immune response"/>
    <property type="evidence" value="ECO:0007669"/>
    <property type="project" value="InterPro"/>
</dbReference>
<evidence type="ECO:0000256" key="6">
    <source>
        <dbReference type="ARBA" id="ARBA00022729"/>
    </source>
</evidence>
<evidence type="ECO:0000256" key="12">
    <source>
        <dbReference type="ARBA" id="ARBA00031263"/>
    </source>
</evidence>
<evidence type="ECO:0000256" key="13">
    <source>
        <dbReference type="SAM" id="MobiDB-lite"/>
    </source>
</evidence>
<keyword evidence="7 14" id="KW-1133">Transmembrane helix</keyword>
<feature type="chain" id="PRO_5025486289" description="Hematopoietic cell signal transducer" evidence="15">
    <location>
        <begin position="19"/>
        <end position="111"/>
    </location>
</feature>
<dbReference type="PANTHER" id="PTHR21409">
    <property type="entry name" value="HEMATOPOIETIC CELL SIGNAL TRANSDUCER"/>
    <property type="match status" value="1"/>
</dbReference>
<keyword evidence="4" id="KW-0597">Phosphoprotein</keyword>
<dbReference type="GO" id="GO:0043548">
    <property type="term" value="F:phosphatidylinositol 3-kinase binding"/>
    <property type="evidence" value="ECO:0007669"/>
    <property type="project" value="InterPro"/>
</dbReference>
<feature type="compositionally biased region" description="Gly residues" evidence="13">
    <location>
        <begin position="102"/>
        <end position="111"/>
    </location>
</feature>
<dbReference type="Proteomes" id="UP000472240">
    <property type="component" value="Chromosome 15"/>
</dbReference>
<keyword evidence="17" id="KW-1185">Reference proteome</keyword>
<evidence type="ECO:0000256" key="14">
    <source>
        <dbReference type="SAM" id="Phobius"/>
    </source>
</evidence>
<dbReference type="GO" id="GO:0016020">
    <property type="term" value="C:membrane"/>
    <property type="evidence" value="ECO:0007669"/>
    <property type="project" value="UniProtKB-SubCell"/>
</dbReference>
<dbReference type="AlphaFoldDB" id="A0A671F747"/>
<evidence type="ECO:0000256" key="9">
    <source>
        <dbReference type="ARBA" id="ARBA00023157"/>
    </source>
</evidence>
<keyword evidence="8 14" id="KW-0472">Membrane</keyword>
<evidence type="ECO:0000256" key="8">
    <source>
        <dbReference type="ARBA" id="ARBA00023136"/>
    </source>
</evidence>
<evidence type="ECO:0000313" key="16">
    <source>
        <dbReference type="Ensembl" id="ENSRFEP00010019573.1"/>
    </source>
</evidence>
<dbReference type="FunCoup" id="A0A671F747">
    <property type="interactions" value="247"/>
</dbReference>
<dbReference type="InParanoid" id="A0A671F747"/>
<comment type="subcellular location">
    <subcellularLocation>
        <location evidence="1">Membrane</location>
        <topology evidence="1">Single-pass type I membrane protein</topology>
    </subcellularLocation>
</comment>
<organism evidence="16 17">
    <name type="scientific">Rhinolophus ferrumequinum</name>
    <name type="common">Greater horseshoe bat</name>
    <dbReference type="NCBI Taxonomy" id="59479"/>
    <lineage>
        <taxon>Eukaryota</taxon>
        <taxon>Metazoa</taxon>
        <taxon>Chordata</taxon>
        <taxon>Craniata</taxon>
        <taxon>Vertebrata</taxon>
        <taxon>Euteleostomi</taxon>
        <taxon>Mammalia</taxon>
        <taxon>Eutheria</taxon>
        <taxon>Laurasiatheria</taxon>
        <taxon>Chiroptera</taxon>
        <taxon>Yinpterochiroptera</taxon>
        <taxon>Rhinolophoidea</taxon>
        <taxon>Rhinolophidae</taxon>
        <taxon>Rhinolophinae</taxon>
        <taxon>Rhinolophus</taxon>
    </lineage>
</organism>
<dbReference type="Pfam" id="PF07213">
    <property type="entry name" value="DAP10"/>
    <property type="match status" value="1"/>
</dbReference>
<proteinExistence type="inferred from homology"/>
<protein>
    <recommendedName>
        <fullName evidence="3">Hematopoietic cell signal transducer</fullName>
    </recommendedName>
    <alternativeName>
        <fullName evidence="12">DNAX-activation protein 10</fullName>
    </alternativeName>
    <alternativeName>
        <fullName evidence="11">Membrane protein DAP10</fullName>
    </alternativeName>
</protein>
<feature type="region of interest" description="Disordered" evidence="13">
    <location>
        <begin position="63"/>
        <end position="111"/>
    </location>
</feature>
<reference evidence="16 17" key="1">
    <citation type="journal article" date="2015" name="Annu Rev Anim Biosci">
        <title>The Genome 10K Project: a way forward.</title>
        <authorList>
            <person name="Koepfli K.P."/>
            <person name="Paten B."/>
            <person name="O'Brien S.J."/>
            <person name="Koepfli K.P."/>
            <person name="Paten B."/>
            <person name="Antunes A."/>
            <person name="Belov K."/>
            <person name="Bustamante C."/>
            <person name="Castoe T.A."/>
            <person name="Clawson H."/>
            <person name="Crawford A.J."/>
            <person name="Diekhans M."/>
            <person name="Distel D."/>
            <person name="Durbin R."/>
            <person name="Earl D."/>
            <person name="Fujita M.K."/>
            <person name="Gamble T."/>
            <person name="Georges A."/>
            <person name="Gemmell N."/>
            <person name="Gilbert M.T."/>
            <person name="Graves J.M."/>
            <person name="Green R.E."/>
            <person name="Hickey G."/>
            <person name="Jarvis E.D."/>
            <person name="Johnson W."/>
            <person name="Komissarov A."/>
            <person name="Korf I."/>
            <person name="Kuhn R."/>
            <person name="Larkin D.M."/>
            <person name="Lewin H."/>
            <person name="Lopez J.V."/>
            <person name="Ma J."/>
            <person name="Marques-Bonet T."/>
            <person name="Miller W."/>
            <person name="Murphy R."/>
            <person name="Pevzner P."/>
            <person name="Shapiro B."/>
            <person name="Steiner C."/>
            <person name="Tamazian G."/>
            <person name="Venkatesh B."/>
            <person name="Wang J."/>
            <person name="Wayne R."/>
            <person name="Wiley E."/>
            <person name="Yang H."/>
            <person name="Zhang G."/>
            <person name="Haussler D."/>
            <person name="Ryder O."/>
            <person name="O'Brien S.J."/>
        </authorList>
    </citation>
    <scope>NUCLEOTIDE SEQUENCE</scope>
</reference>
<reference evidence="16 17" key="2">
    <citation type="journal article" date="2018" name="Annu Rev Anim Biosci">
        <title>Bat Biology, Genomes, and the Bat1K Project: To Generate Chromosome-Level Genomes for All Living Bat Species.</title>
        <authorList>
            <person name="Teeling E.C."/>
            <person name="Vernes S.C."/>
            <person name="Davalos L.M."/>
            <person name="Ray D.A."/>
            <person name="Gilbert M.T.P."/>
            <person name="Myers E."/>
        </authorList>
    </citation>
    <scope>NUCLEOTIDE SEQUENCE</scope>
</reference>